<evidence type="ECO:0000256" key="6">
    <source>
        <dbReference type="ARBA" id="ARBA00023136"/>
    </source>
</evidence>
<reference evidence="9 10" key="1">
    <citation type="submission" date="2024-03" db="EMBL/GenBank/DDBJ databases">
        <title>Mouse gut bacterial collection (mGBC) of GemPharmatech.</title>
        <authorList>
            <person name="He Y."/>
            <person name="Dong L."/>
            <person name="Wu D."/>
            <person name="Gao X."/>
            <person name="Lin Z."/>
        </authorList>
    </citation>
    <scope>NUCLEOTIDE SEQUENCE [LARGE SCALE GENOMIC DNA]</scope>
    <source>
        <strain evidence="9 10">61-15</strain>
    </source>
</reference>
<evidence type="ECO:0000256" key="5">
    <source>
        <dbReference type="ARBA" id="ARBA00022989"/>
    </source>
</evidence>
<evidence type="ECO:0000313" key="10">
    <source>
        <dbReference type="Proteomes" id="UP001565283"/>
    </source>
</evidence>
<feature type="transmembrane region" description="Helical" evidence="7">
    <location>
        <begin position="282"/>
        <end position="307"/>
    </location>
</feature>
<feature type="transmembrane region" description="Helical" evidence="7">
    <location>
        <begin position="396"/>
        <end position="416"/>
    </location>
</feature>
<dbReference type="PANTHER" id="PTHR43495:SF5">
    <property type="entry name" value="GAMMA-AMINOBUTYRIC ACID PERMEASE"/>
    <property type="match status" value="1"/>
</dbReference>
<evidence type="ECO:0000256" key="4">
    <source>
        <dbReference type="ARBA" id="ARBA00022970"/>
    </source>
</evidence>
<feature type="domain" description="Amino acid permease/ SLC12A" evidence="8">
    <location>
        <begin position="16"/>
        <end position="435"/>
    </location>
</feature>
<dbReference type="PANTHER" id="PTHR43495">
    <property type="entry name" value="GABA PERMEASE"/>
    <property type="match status" value="1"/>
</dbReference>
<evidence type="ECO:0000259" key="8">
    <source>
        <dbReference type="Pfam" id="PF00324"/>
    </source>
</evidence>
<feature type="transmembrane region" description="Helical" evidence="7">
    <location>
        <begin position="95"/>
        <end position="120"/>
    </location>
</feature>
<evidence type="ECO:0000313" key="9">
    <source>
        <dbReference type="EMBL" id="MEY8444329.1"/>
    </source>
</evidence>
<evidence type="ECO:0000256" key="2">
    <source>
        <dbReference type="ARBA" id="ARBA00022448"/>
    </source>
</evidence>
<keyword evidence="2" id="KW-0813">Transport</keyword>
<feature type="transmembrane region" description="Helical" evidence="7">
    <location>
        <begin position="126"/>
        <end position="147"/>
    </location>
</feature>
<dbReference type="Gene3D" id="1.20.1740.10">
    <property type="entry name" value="Amino acid/polyamine transporter I"/>
    <property type="match status" value="1"/>
</dbReference>
<name>A0ABV4D5P9_9LACT</name>
<gene>
    <name evidence="9" type="ORF">AALA52_08810</name>
</gene>
<keyword evidence="5 7" id="KW-1133">Transmembrane helix</keyword>
<feature type="transmembrane region" description="Helical" evidence="7">
    <location>
        <begin position="422"/>
        <end position="439"/>
    </location>
</feature>
<feature type="transmembrane region" description="Helical" evidence="7">
    <location>
        <begin position="47"/>
        <end position="68"/>
    </location>
</feature>
<evidence type="ECO:0000256" key="3">
    <source>
        <dbReference type="ARBA" id="ARBA00022692"/>
    </source>
</evidence>
<sequence>MENSKQKLKSSMKARHVIMLSLGGAIGAGLFAGSSNAIQASGPAVMLAYLLAGIILYVVMYGAGQIILHQKETTVGLAGLIAPYVGKRFAHFTDWVYWSLWMAAMVAESVAIAQFLGVWLPQVPSWFFVLIVAIITLGLNLYSVRVFAETEYWLAWAKIMVILILIVVGLYLVAVQVFHLGFSEGLGQMNKYGGFMPNGMKGVFNAMLIVIYSYGGSELIALTVSEVENPKKAIPKAIRGVIMRIFSFYVIPMFIFVELYSWKFLSSTQKSPFVLIFEKLGIPGAALIVNFVIILALFSVINSAVYATSRSVYSRAKDSKGIMGKTLGQLSSKRVPVPAIIFCSGMLFIGAILSFIFKDNLFVYLAGSISYTILIVWIMLLISAIIFYFKTGTGGWFIKTVSIFTLLVLLIISYKVVVSNPWGISVFALVVCVLSLLSYREKTVSEVS</sequence>
<dbReference type="InterPro" id="IPR004841">
    <property type="entry name" value="AA-permease/SLC12A_dom"/>
</dbReference>
<dbReference type="PIRSF" id="PIRSF006060">
    <property type="entry name" value="AA_transporter"/>
    <property type="match status" value="1"/>
</dbReference>
<dbReference type="Pfam" id="PF00324">
    <property type="entry name" value="AA_permease"/>
    <property type="match status" value="1"/>
</dbReference>
<dbReference type="RefSeq" id="WP_369948742.1">
    <property type="nucleotide sequence ID" value="NZ_JBCLSH010000040.1"/>
</dbReference>
<accession>A0ABV4D5P9</accession>
<evidence type="ECO:0000256" key="1">
    <source>
        <dbReference type="ARBA" id="ARBA00004141"/>
    </source>
</evidence>
<comment type="caution">
    <text evidence="9">The sequence shown here is derived from an EMBL/GenBank/DDBJ whole genome shotgun (WGS) entry which is preliminary data.</text>
</comment>
<keyword evidence="4" id="KW-0029">Amino-acid transport</keyword>
<keyword evidence="3 7" id="KW-0812">Transmembrane</keyword>
<feature type="transmembrane region" description="Helical" evidence="7">
    <location>
        <begin position="369"/>
        <end position="389"/>
    </location>
</feature>
<keyword evidence="10" id="KW-1185">Reference proteome</keyword>
<feature type="transmembrane region" description="Helical" evidence="7">
    <location>
        <begin position="202"/>
        <end position="224"/>
    </location>
</feature>
<comment type="subcellular location">
    <subcellularLocation>
        <location evidence="1">Membrane</location>
        <topology evidence="1">Multi-pass membrane protein</topology>
    </subcellularLocation>
</comment>
<protein>
    <submittedName>
        <fullName evidence="9">Amino acid permease</fullName>
    </submittedName>
</protein>
<dbReference type="EMBL" id="JBCLSH010000040">
    <property type="protein sequence ID" value="MEY8444329.1"/>
    <property type="molecule type" value="Genomic_DNA"/>
</dbReference>
<evidence type="ECO:0000256" key="7">
    <source>
        <dbReference type="SAM" id="Phobius"/>
    </source>
</evidence>
<feature type="transmembrane region" description="Helical" evidence="7">
    <location>
        <begin position="335"/>
        <end position="357"/>
    </location>
</feature>
<organism evidence="9 10">
    <name type="scientific">Lactococcus ileimucosae</name>
    <dbReference type="NCBI Taxonomy" id="2941329"/>
    <lineage>
        <taxon>Bacteria</taxon>
        <taxon>Bacillati</taxon>
        <taxon>Bacillota</taxon>
        <taxon>Bacilli</taxon>
        <taxon>Lactobacillales</taxon>
        <taxon>Streptococcaceae</taxon>
        <taxon>Lactococcus</taxon>
    </lineage>
</organism>
<keyword evidence="6 7" id="KW-0472">Membrane</keyword>
<proteinExistence type="predicted"/>
<feature type="transmembrane region" description="Helical" evidence="7">
    <location>
        <begin position="245"/>
        <end position="262"/>
    </location>
</feature>
<dbReference type="Proteomes" id="UP001565283">
    <property type="component" value="Unassembled WGS sequence"/>
</dbReference>
<feature type="transmembrane region" description="Helical" evidence="7">
    <location>
        <begin position="159"/>
        <end position="182"/>
    </location>
</feature>